<dbReference type="Pfam" id="PF00589">
    <property type="entry name" value="Phage_integrase"/>
    <property type="match status" value="1"/>
</dbReference>
<evidence type="ECO:0000256" key="3">
    <source>
        <dbReference type="ARBA" id="ARBA00022908"/>
    </source>
</evidence>
<evidence type="ECO:0000256" key="1">
    <source>
        <dbReference type="ARBA" id="ARBA00003283"/>
    </source>
</evidence>
<dbReference type="GO" id="GO:0006310">
    <property type="term" value="P:DNA recombination"/>
    <property type="evidence" value="ECO:0007669"/>
    <property type="project" value="UniProtKB-KW"/>
</dbReference>
<dbReference type="PROSITE" id="PS51900">
    <property type="entry name" value="CB"/>
    <property type="match status" value="1"/>
</dbReference>
<dbReference type="InterPro" id="IPR004107">
    <property type="entry name" value="Integrase_SAM-like_N"/>
</dbReference>
<evidence type="ECO:0000313" key="10">
    <source>
        <dbReference type="EMBL" id="CEJ05978.1"/>
    </source>
</evidence>
<dbReference type="EMBL" id="CDGJ01000007">
    <property type="protein sequence ID" value="CEJ05978.1"/>
    <property type="molecule type" value="Genomic_DNA"/>
</dbReference>
<comment type="function">
    <text evidence="1">Site-specific tyrosine recombinase, which acts by catalyzing the cutting and rejoining of the recombining DNA molecules.</text>
</comment>
<dbReference type="InterPro" id="IPR002104">
    <property type="entry name" value="Integrase_catalytic"/>
</dbReference>
<keyword evidence="3" id="KW-0229">DNA integration</keyword>
<protein>
    <submittedName>
        <fullName evidence="9 10">Integrase</fullName>
    </submittedName>
</protein>
<dbReference type="PANTHER" id="PTHR30349:SF64">
    <property type="entry name" value="PROPHAGE INTEGRASE INTD-RELATED"/>
    <property type="match status" value="1"/>
</dbReference>
<dbReference type="Proteomes" id="UP001071230">
    <property type="component" value="Unassembled WGS sequence"/>
</dbReference>
<dbReference type="Gene3D" id="1.10.443.10">
    <property type="entry name" value="Intergrase catalytic core"/>
    <property type="match status" value="1"/>
</dbReference>
<dbReference type="KEGG" id="aacx:DEACI_0634"/>
<comment type="similarity">
    <text evidence="2">Belongs to the 'phage' integrase family.</text>
</comment>
<dbReference type="PANTHER" id="PTHR30349">
    <property type="entry name" value="PHAGE INTEGRASE-RELATED"/>
    <property type="match status" value="1"/>
</dbReference>
<evidence type="ECO:0000256" key="2">
    <source>
        <dbReference type="ARBA" id="ARBA00008857"/>
    </source>
</evidence>
<keyword evidence="5" id="KW-0233">DNA recombination</keyword>
<dbReference type="InterPro" id="IPR013762">
    <property type="entry name" value="Integrase-like_cat_sf"/>
</dbReference>
<dbReference type="Proteomes" id="UP000836597">
    <property type="component" value="Chromosome"/>
</dbReference>
<accession>A0A8S0Y1V0</accession>
<keyword evidence="11" id="KW-1185">Reference proteome</keyword>
<dbReference type="SUPFAM" id="SSF56349">
    <property type="entry name" value="DNA breaking-rejoining enzymes"/>
    <property type="match status" value="1"/>
</dbReference>
<feature type="domain" description="Core-binding (CB)" evidence="8">
    <location>
        <begin position="89"/>
        <end position="171"/>
    </location>
</feature>
<dbReference type="InterPro" id="IPR050090">
    <property type="entry name" value="Tyrosine_recombinase_XerCD"/>
</dbReference>
<sequence>MGRDCVAIQVNKGNDENLIITFEYSPARVKKVKQVTRRWNPLGKYWEMPFTEDAVERLVKAFADEEVRFDPSIDLNWTDAPFLGPEGLSRLKRLLDETESALTLRGYSSQTIEAYKGHAERFLVFTKKLPVDIDQKDIEKYLLHLLEHGERSSSYVNQAISAIKHLFRDTEQMQSVANLRLPRPKREQKLPDVLSREEVQNVLKQVSNSKHKAILALTYSAGLRVSEVVSIRIKDIDVQRMLIHVRQGKGRKDRYTILSKTAVDVLRIYMRQYNPSDWLFPGEQAGTHLTERSAQKIFETACKKAEIKKDVSIHSLRHSFATHLLEAGTDLRYIQELLGHKNSKTTEIYTHVSQKDIGRIRSPLDSLNLDG</sequence>
<dbReference type="GO" id="GO:0003677">
    <property type="term" value="F:DNA binding"/>
    <property type="evidence" value="ECO:0007669"/>
    <property type="project" value="UniProtKB-UniRule"/>
</dbReference>
<dbReference type="EMBL" id="LR746496">
    <property type="protein sequence ID" value="CAA7599985.1"/>
    <property type="molecule type" value="Genomic_DNA"/>
</dbReference>
<dbReference type="InterPro" id="IPR044068">
    <property type="entry name" value="CB"/>
</dbReference>
<dbReference type="NCBIfam" id="NF040815">
    <property type="entry name" value="recomb_XerA_Arch"/>
    <property type="match status" value="1"/>
</dbReference>
<dbReference type="GO" id="GO:0015074">
    <property type="term" value="P:DNA integration"/>
    <property type="evidence" value="ECO:0007669"/>
    <property type="project" value="UniProtKB-KW"/>
</dbReference>
<evidence type="ECO:0000259" key="8">
    <source>
        <dbReference type="PROSITE" id="PS51900"/>
    </source>
</evidence>
<gene>
    <name evidence="10" type="ORF">DEACI_0398</name>
    <name evidence="9" type="ORF">DEACI_0634</name>
</gene>
<keyword evidence="4 6" id="KW-0238">DNA-binding</keyword>
<dbReference type="AlphaFoldDB" id="A0A8S0Y1V0"/>
<dbReference type="PROSITE" id="PS51898">
    <property type="entry name" value="TYR_RECOMBINASE"/>
    <property type="match status" value="1"/>
</dbReference>
<dbReference type="Gene3D" id="1.10.150.130">
    <property type="match status" value="1"/>
</dbReference>
<organism evidence="9">
    <name type="scientific">Acididesulfobacillus acetoxydans</name>
    <dbReference type="NCBI Taxonomy" id="1561005"/>
    <lineage>
        <taxon>Bacteria</taxon>
        <taxon>Bacillati</taxon>
        <taxon>Bacillota</taxon>
        <taxon>Clostridia</taxon>
        <taxon>Eubacteriales</taxon>
        <taxon>Peptococcaceae</taxon>
        <taxon>Acididesulfobacillus</taxon>
    </lineage>
</organism>
<dbReference type="InterPro" id="IPR010998">
    <property type="entry name" value="Integrase_recombinase_N"/>
</dbReference>
<evidence type="ECO:0000313" key="11">
    <source>
        <dbReference type="Proteomes" id="UP001071230"/>
    </source>
</evidence>
<dbReference type="InterPro" id="IPR011010">
    <property type="entry name" value="DNA_brk_join_enz"/>
</dbReference>
<dbReference type="Pfam" id="PF13495">
    <property type="entry name" value="Phage_int_SAM_4"/>
    <property type="match status" value="1"/>
</dbReference>
<evidence type="ECO:0000256" key="5">
    <source>
        <dbReference type="ARBA" id="ARBA00023172"/>
    </source>
</evidence>
<name>A0A8S0Y1V0_9FIRM</name>
<reference evidence="10" key="1">
    <citation type="submission" date="2014-11" db="EMBL/GenBank/DDBJ databases">
        <authorList>
            <person name="Hornung B.V."/>
        </authorList>
    </citation>
    <scope>NUCLEOTIDE SEQUENCE</scope>
    <source>
        <strain evidence="10">INE</strain>
    </source>
</reference>
<proteinExistence type="inferred from homology"/>
<evidence type="ECO:0000256" key="4">
    <source>
        <dbReference type="ARBA" id="ARBA00023125"/>
    </source>
</evidence>
<evidence type="ECO:0000256" key="6">
    <source>
        <dbReference type="PROSITE-ProRule" id="PRU01248"/>
    </source>
</evidence>
<feature type="domain" description="Tyr recombinase" evidence="7">
    <location>
        <begin position="189"/>
        <end position="365"/>
    </location>
</feature>
<evidence type="ECO:0000259" key="7">
    <source>
        <dbReference type="PROSITE" id="PS51898"/>
    </source>
</evidence>
<reference evidence="9" key="2">
    <citation type="submission" date="2020-01" db="EMBL/GenBank/DDBJ databases">
        <authorList>
            <person name="Hornung B."/>
        </authorList>
    </citation>
    <scope>NUCLEOTIDE SEQUENCE</scope>
    <source>
        <strain evidence="9">PacBioINE</strain>
    </source>
</reference>
<evidence type="ECO:0000313" key="9">
    <source>
        <dbReference type="EMBL" id="CAA7599985.1"/>
    </source>
</evidence>